<name>A0A6P7XMN0_9AMPH</name>
<dbReference type="Pfam" id="PF01753">
    <property type="entry name" value="zf-MYND"/>
    <property type="match status" value="1"/>
</dbReference>
<evidence type="ECO:0000256" key="15">
    <source>
        <dbReference type="ARBA" id="ARBA00024002"/>
    </source>
</evidence>
<evidence type="ECO:0000259" key="20">
    <source>
        <dbReference type="PROSITE" id="PS50865"/>
    </source>
</evidence>
<dbReference type="GO" id="GO:0032259">
    <property type="term" value="P:methylation"/>
    <property type="evidence" value="ECO:0007669"/>
    <property type="project" value="UniProtKB-KW"/>
</dbReference>
<keyword evidence="10" id="KW-0862">Zinc</keyword>
<keyword evidence="7" id="KW-0949">S-adenosyl-L-methionine</keyword>
<comment type="subcellular location">
    <subcellularLocation>
        <location evidence="2">Cytoplasm</location>
        <location evidence="2">Cytosol</location>
    </subcellularLocation>
    <subcellularLocation>
        <location evidence="1">Nucleus</location>
    </subcellularLocation>
</comment>
<comment type="catalytic activity">
    <reaction evidence="16">
        <text>L-lysyl(4)-[histone H3] + 3 S-adenosyl-L-methionine = N(6),N(6),N(6)-trimethyl-L-lysyl(4)-[histone H3] + 3 S-adenosyl-L-homocysteine + 3 H(+)</text>
        <dbReference type="Rhea" id="RHEA:60260"/>
        <dbReference type="Rhea" id="RHEA-COMP:15537"/>
        <dbReference type="Rhea" id="RHEA-COMP:15547"/>
        <dbReference type="ChEBI" id="CHEBI:15378"/>
        <dbReference type="ChEBI" id="CHEBI:29969"/>
        <dbReference type="ChEBI" id="CHEBI:57856"/>
        <dbReference type="ChEBI" id="CHEBI:59789"/>
        <dbReference type="ChEBI" id="CHEBI:61961"/>
        <dbReference type="EC" id="2.1.1.354"/>
    </reaction>
</comment>
<evidence type="ECO:0000256" key="13">
    <source>
        <dbReference type="ARBA" id="ARBA00023163"/>
    </source>
</evidence>
<dbReference type="GO" id="GO:0008270">
    <property type="term" value="F:zinc ion binding"/>
    <property type="evidence" value="ECO:0007669"/>
    <property type="project" value="UniProtKB-KW"/>
</dbReference>
<dbReference type="InterPro" id="IPR046341">
    <property type="entry name" value="SET_dom_sf"/>
</dbReference>
<dbReference type="SMART" id="SM00317">
    <property type="entry name" value="SET"/>
    <property type="match status" value="1"/>
</dbReference>
<dbReference type="FunFam" id="1.10.220.160:FF:000001">
    <property type="entry name" value="N-lysine methyltransferase SMYD2 isoform X1"/>
    <property type="match status" value="1"/>
</dbReference>
<accession>A0A6P7XMN0</accession>
<dbReference type="CDD" id="cd19202">
    <property type="entry name" value="SET_SMYD2"/>
    <property type="match status" value="1"/>
</dbReference>
<keyword evidence="11" id="KW-0156">Chromatin regulator</keyword>
<keyword evidence="6" id="KW-0808">Transferase</keyword>
<dbReference type="Gene3D" id="2.170.270.10">
    <property type="entry name" value="SET domain"/>
    <property type="match status" value="1"/>
</dbReference>
<dbReference type="SUPFAM" id="SSF82199">
    <property type="entry name" value="SET domain"/>
    <property type="match status" value="1"/>
</dbReference>
<protein>
    <recommendedName>
        <fullName evidence="3">[histone H3]-lysine(4) N-trimethyltransferase</fullName>
        <ecNumber evidence="3">2.1.1.354</ecNumber>
    </recommendedName>
</protein>
<dbReference type="Proteomes" id="UP000515156">
    <property type="component" value="Chromosome 3"/>
</dbReference>
<keyword evidence="21" id="KW-1185">Reference proteome</keyword>
<evidence type="ECO:0000256" key="14">
    <source>
        <dbReference type="ARBA" id="ARBA00023242"/>
    </source>
</evidence>
<comment type="function">
    <text evidence="15">Protein-lysine N-methyltransferase that methylates both histones and non-histone proteins, including p53/TP53 and RB1. Specifically trimethylates histone H3 'Lys-4' (H3K4me3) in vivo. The activity requires interaction with HSP90alpha. Shows even higher methyltransferase activity on p53/TP53. Monomethylates 'Lys-370' of p53/TP53, leading to decreased DNA-binding activity and subsequent transcriptional regulation activity of p53/TP53. Monomethylates RB1 at 'Lys-860'.</text>
</comment>
<evidence type="ECO:0000259" key="19">
    <source>
        <dbReference type="PROSITE" id="PS50280"/>
    </source>
</evidence>
<dbReference type="GO" id="GO:0140999">
    <property type="term" value="F:histone H3K4 trimethyltransferase activity"/>
    <property type="evidence" value="ECO:0007669"/>
    <property type="project" value="UniProtKB-EC"/>
</dbReference>
<dbReference type="GeneID" id="115465516"/>
<dbReference type="Pfam" id="PF00856">
    <property type="entry name" value="SET"/>
    <property type="match status" value="1"/>
</dbReference>
<dbReference type="Gene3D" id="1.10.220.160">
    <property type="match status" value="1"/>
</dbReference>
<feature type="domain" description="SET" evidence="19">
    <location>
        <begin position="7"/>
        <end position="241"/>
    </location>
</feature>
<comment type="catalytic activity">
    <reaction evidence="17">
        <text>L-lysyl-[protein] + S-adenosyl-L-methionine = N(6)-methyl-L-lysyl-[protein] + S-adenosyl-L-homocysteine + H(+)</text>
        <dbReference type="Rhea" id="RHEA:51736"/>
        <dbReference type="Rhea" id="RHEA-COMP:9752"/>
        <dbReference type="Rhea" id="RHEA-COMP:13053"/>
        <dbReference type="ChEBI" id="CHEBI:15378"/>
        <dbReference type="ChEBI" id="CHEBI:29969"/>
        <dbReference type="ChEBI" id="CHEBI:57856"/>
        <dbReference type="ChEBI" id="CHEBI:59789"/>
        <dbReference type="ChEBI" id="CHEBI:61929"/>
    </reaction>
</comment>
<keyword evidence="8" id="KW-0479">Metal-binding</keyword>
<dbReference type="PROSITE" id="PS50280">
    <property type="entry name" value="SET"/>
    <property type="match status" value="1"/>
</dbReference>
<evidence type="ECO:0000256" key="5">
    <source>
        <dbReference type="ARBA" id="ARBA00022603"/>
    </source>
</evidence>
<evidence type="ECO:0000256" key="17">
    <source>
        <dbReference type="ARBA" id="ARBA00048985"/>
    </source>
</evidence>
<evidence type="ECO:0000256" key="11">
    <source>
        <dbReference type="ARBA" id="ARBA00022853"/>
    </source>
</evidence>
<dbReference type="PANTHER" id="PTHR12197">
    <property type="entry name" value="HISTONE-LYSINE N-METHYLTRANSFERASE SMYD"/>
    <property type="match status" value="1"/>
</dbReference>
<dbReference type="PROSITE" id="PS50865">
    <property type="entry name" value="ZF_MYND_2"/>
    <property type="match status" value="1"/>
</dbReference>
<dbReference type="InterPro" id="IPR002893">
    <property type="entry name" value="Znf_MYND"/>
</dbReference>
<dbReference type="AlphaFoldDB" id="A0A6P7XMN0"/>
<dbReference type="Gene3D" id="6.10.140.2220">
    <property type="match status" value="1"/>
</dbReference>
<keyword evidence="5 22" id="KW-0489">Methyltransferase</keyword>
<evidence type="ECO:0000256" key="18">
    <source>
        <dbReference type="PROSITE-ProRule" id="PRU00134"/>
    </source>
</evidence>
<dbReference type="CTD" id="56950"/>
<dbReference type="SUPFAM" id="SSF48452">
    <property type="entry name" value="TPR-like"/>
    <property type="match status" value="1"/>
</dbReference>
<evidence type="ECO:0000313" key="21">
    <source>
        <dbReference type="Proteomes" id="UP000515156"/>
    </source>
</evidence>
<dbReference type="EC" id="2.1.1.354" evidence="3"/>
<keyword evidence="14" id="KW-0539">Nucleus</keyword>
<evidence type="ECO:0000256" key="2">
    <source>
        <dbReference type="ARBA" id="ARBA00004514"/>
    </source>
</evidence>
<evidence type="ECO:0000256" key="3">
    <source>
        <dbReference type="ARBA" id="ARBA00012182"/>
    </source>
</evidence>
<organism evidence="21 22">
    <name type="scientific">Microcaecilia unicolor</name>
    <dbReference type="NCBI Taxonomy" id="1415580"/>
    <lineage>
        <taxon>Eukaryota</taxon>
        <taxon>Metazoa</taxon>
        <taxon>Chordata</taxon>
        <taxon>Craniata</taxon>
        <taxon>Vertebrata</taxon>
        <taxon>Euteleostomi</taxon>
        <taxon>Amphibia</taxon>
        <taxon>Gymnophiona</taxon>
        <taxon>Siphonopidae</taxon>
        <taxon>Microcaecilia</taxon>
    </lineage>
</organism>
<evidence type="ECO:0000256" key="16">
    <source>
        <dbReference type="ARBA" id="ARBA00047571"/>
    </source>
</evidence>
<dbReference type="InterPro" id="IPR011990">
    <property type="entry name" value="TPR-like_helical_dom_sf"/>
</dbReference>
<reference evidence="22" key="1">
    <citation type="submission" date="2025-08" db="UniProtKB">
        <authorList>
            <consortium name="RefSeq"/>
        </authorList>
    </citation>
    <scope>IDENTIFICATION</scope>
</reference>
<keyword evidence="13" id="KW-0804">Transcription</keyword>
<dbReference type="FunFam" id="1.25.40.10:FF:000298">
    <property type="entry name" value="N-lysine methyltransferase SMYD2"/>
    <property type="match status" value="1"/>
</dbReference>
<evidence type="ECO:0000256" key="4">
    <source>
        <dbReference type="ARBA" id="ARBA00022490"/>
    </source>
</evidence>
<dbReference type="GO" id="GO:0005634">
    <property type="term" value="C:nucleus"/>
    <property type="evidence" value="ECO:0007669"/>
    <property type="project" value="UniProtKB-SubCell"/>
</dbReference>
<dbReference type="Gene3D" id="1.25.40.10">
    <property type="entry name" value="Tetratricopeptide repeat domain"/>
    <property type="match status" value="1"/>
</dbReference>
<dbReference type="PANTHER" id="PTHR12197:SF193">
    <property type="entry name" value="N-LYSINE METHYLTRANSFERASE SMYD2"/>
    <property type="match status" value="1"/>
</dbReference>
<dbReference type="InterPro" id="IPR001214">
    <property type="entry name" value="SET_dom"/>
</dbReference>
<evidence type="ECO:0000256" key="12">
    <source>
        <dbReference type="ARBA" id="ARBA00023015"/>
    </source>
</evidence>
<dbReference type="GO" id="GO:0005829">
    <property type="term" value="C:cytosol"/>
    <property type="evidence" value="ECO:0007669"/>
    <property type="project" value="UniProtKB-SubCell"/>
</dbReference>
<evidence type="ECO:0000256" key="9">
    <source>
        <dbReference type="ARBA" id="ARBA00022771"/>
    </source>
</evidence>
<keyword evidence="4" id="KW-0963">Cytoplasm</keyword>
<evidence type="ECO:0000256" key="10">
    <source>
        <dbReference type="ARBA" id="ARBA00022833"/>
    </source>
</evidence>
<dbReference type="Gene3D" id="1.25.40.970">
    <property type="match status" value="1"/>
</dbReference>
<dbReference type="FunFam" id="2.170.270.10:FF:000013">
    <property type="entry name" value="Histone-lysine N-methyltransferase SMYD1 isoform 1"/>
    <property type="match status" value="1"/>
</dbReference>
<keyword evidence="9 18" id="KW-0863">Zinc-finger</keyword>
<keyword evidence="12" id="KW-0805">Transcription regulation</keyword>
<evidence type="ECO:0000256" key="8">
    <source>
        <dbReference type="ARBA" id="ARBA00022723"/>
    </source>
</evidence>
<gene>
    <name evidence="22" type="primary">SMYD2</name>
</gene>
<evidence type="ECO:0000256" key="6">
    <source>
        <dbReference type="ARBA" id="ARBA00022679"/>
    </source>
</evidence>
<evidence type="ECO:0000256" key="1">
    <source>
        <dbReference type="ARBA" id="ARBA00004123"/>
    </source>
</evidence>
<dbReference type="InterPro" id="IPR050869">
    <property type="entry name" value="H3K4_H4K5_MeTrfase"/>
</dbReference>
<evidence type="ECO:0000313" key="22">
    <source>
        <dbReference type="RefSeq" id="XP_030051900.1"/>
    </source>
</evidence>
<sequence length="414" mass="47186">MKSEMLEGIERFESPGKGRGLRAVRRFAVGELVFSCPAYTSVLTVNERGNHCDFCFARKEGLSKCGRCKQAFYCNAECQKGDWPMHKLECSAMCTFGQNWNPSETVRLTARILAKQKMQPERSPSEKLLAVKEFESHLDKLDNEKRELIQNDIAALHHFYSKHLEYPDNATLVFLFAQVNCNGFTIEDEELSHLGSAVFPDVALMNHSCCPNVIVTYKGTLAEVRAVQEISTGAEIFTSYIDLLYPTEDRNDRLKDAYFFCCDCKECSTKGKDEAKLELRKLNDPPKPEAIRDMINELLEICELSLDKMGAVFEDNNVYMLHMMYQAMGVCLYIQDWEGALRYGQKIIKPYSKHYPLYSLNVASMWLKLGRLYIGLENKTSGVKALKKAIAIMEVAHGKDHHYVAEIKKEIAQC</sequence>
<dbReference type="FunFam" id="6.10.140.2220:FF:000013">
    <property type="entry name" value="N-lysine methyltransferase SMYD2 isoform X1"/>
    <property type="match status" value="1"/>
</dbReference>
<dbReference type="RefSeq" id="XP_030051900.1">
    <property type="nucleotide sequence ID" value="XM_030196040.1"/>
</dbReference>
<feature type="domain" description="MYND-type" evidence="20">
    <location>
        <begin position="52"/>
        <end position="90"/>
    </location>
</feature>
<evidence type="ECO:0000256" key="7">
    <source>
        <dbReference type="ARBA" id="ARBA00022691"/>
    </source>
</evidence>
<proteinExistence type="predicted"/>
<dbReference type="InterPro" id="IPR044419">
    <property type="entry name" value="SMYD2_SET"/>
</dbReference>